<organism evidence="1 2">
    <name type="scientific">Chryseobacterium indologenes</name>
    <name type="common">Flavobacterium indologenes</name>
    <dbReference type="NCBI Taxonomy" id="253"/>
    <lineage>
        <taxon>Bacteria</taxon>
        <taxon>Pseudomonadati</taxon>
        <taxon>Bacteroidota</taxon>
        <taxon>Flavobacteriia</taxon>
        <taxon>Flavobacteriales</taxon>
        <taxon>Weeksellaceae</taxon>
        <taxon>Chryseobacterium group</taxon>
        <taxon>Chryseobacterium</taxon>
    </lineage>
</organism>
<comment type="caution">
    <text evidence="1">The sequence shown here is derived from an EMBL/GenBank/DDBJ whole genome shotgun (WGS) entry which is preliminary data.</text>
</comment>
<sequence length="68" mass="7728">WNGMDQLSESYSSYSPYAYVMNNPVMMYDPDGRLIQGWLTSFYNNSQNGIILPGEILGWDLLITGEEA</sequence>
<reference evidence="2" key="2">
    <citation type="submission" date="2015-09" db="EMBL/GenBank/DDBJ databases">
        <title>Draft genome sequence of a multidrug-resistant Chryseobacterium indologenes isolate from Malaysia.</title>
        <authorList>
            <person name="Yu C.Y."/>
            <person name="Ang G.Y."/>
            <person name="Chan K.-G."/>
        </authorList>
    </citation>
    <scope>NUCLEOTIDE SEQUENCE [LARGE SCALE GENOMIC DNA]</scope>
    <source>
        <strain evidence="2">CI_885</strain>
    </source>
</reference>
<dbReference type="AlphaFoldDB" id="A0A0N0ZU48"/>
<proteinExistence type="predicted"/>
<dbReference type="EMBL" id="LJOD01000038">
    <property type="protein sequence ID" value="KPE48978.1"/>
    <property type="molecule type" value="Genomic_DNA"/>
</dbReference>
<name>A0A0N0ZU48_CHRID</name>
<reference evidence="1 2" key="1">
    <citation type="journal article" date="2015" name="Genom Data">
        <title>Draft genome sequence of a multidrug-resistant Chryseobacterium indologenes isolate from Malaysia.</title>
        <authorList>
            <person name="Yu C.Y."/>
            <person name="Ang G.Y."/>
            <person name="Cheng H.J."/>
            <person name="Cheong Y.M."/>
            <person name="Yin W.F."/>
            <person name="Chan K.G."/>
        </authorList>
    </citation>
    <scope>NUCLEOTIDE SEQUENCE [LARGE SCALE GENOMIC DNA]</scope>
    <source>
        <strain evidence="1 2">CI_885</strain>
    </source>
</reference>
<dbReference type="Gene3D" id="2.180.10.10">
    <property type="entry name" value="RHS repeat-associated core"/>
    <property type="match status" value="1"/>
</dbReference>
<gene>
    <name evidence="1" type="ORF">AOB46_22460</name>
</gene>
<protein>
    <recommendedName>
        <fullName evidence="3">RHS repeat-associated core domain-containing protein</fullName>
    </recommendedName>
</protein>
<dbReference type="PATRIC" id="fig|253.9.peg.3245"/>
<evidence type="ECO:0000313" key="1">
    <source>
        <dbReference type="EMBL" id="KPE48978.1"/>
    </source>
</evidence>
<dbReference type="Proteomes" id="UP000037953">
    <property type="component" value="Unassembled WGS sequence"/>
</dbReference>
<accession>A0A0N0ZU48</accession>
<evidence type="ECO:0008006" key="3">
    <source>
        <dbReference type="Google" id="ProtNLM"/>
    </source>
</evidence>
<feature type="non-terminal residue" evidence="1">
    <location>
        <position position="1"/>
    </location>
</feature>
<evidence type="ECO:0000313" key="2">
    <source>
        <dbReference type="Proteomes" id="UP000037953"/>
    </source>
</evidence>